<sequence length="217" mass="23517">MKEASWVGGLQFPPPLFLRLGLAWVAPVLFTGFAAGALFYDDFENGLGRWQVESPWGLTTGRFASPTHSATNSPGAYYTNRTDAALAMAVSVNLAGTLRPVLGFVHYHALEPGYDFGLVEVSTKGGASWLPTPLAAYTGSTLDMTREQLDLSPYAGAANVRIRFRLVTDASVVMDGWYVDDVLIGEAPVVIPAPALEEITSHSIRVTWPPRDDPWFA</sequence>
<dbReference type="Pfam" id="PF20773">
    <property type="entry name" value="InhA-like_MAM"/>
    <property type="match status" value="1"/>
</dbReference>
<keyword evidence="3" id="KW-1185">Reference proteome</keyword>
<keyword evidence="1" id="KW-0472">Membrane</keyword>
<name>A0A6M1RIP4_9BACT</name>
<proteinExistence type="predicted"/>
<keyword evidence="1" id="KW-0812">Transmembrane</keyword>
<evidence type="ECO:0000256" key="1">
    <source>
        <dbReference type="SAM" id="Phobius"/>
    </source>
</evidence>
<dbReference type="AlphaFoldDB" id="A0A6M1RIP4"/>
<protein>
    <submittedName>
        <fullName evidence="2">Uncharacterized protein</fullName>
    </submittedName>
</protein>
<evidence type="ECO:0000313" key="2">
    <source>
        <dbReference type="EMBL" id="NGO39938.1"/>
    </source>
</evidence>
<comment type="caution">
    <text evidence="2">The sequence shown here is derived from an EMBL/GenBank/DDBJ whole genome shotgun (WGS) entry which is preliminary data.</text>
</comment>
<dbReference type="RefSeq" id="WP_165108250.1">
    <property type="nucleotide sequence ID" value="NZ_JAAKYA010000077.1"/>
</dbReference>
<feature type="transmembrane region" description="Helical" evidence="1">
    <location>
        <begin position="20"/>
        <end position="40"/>
    </location>
</feature>
<dbReference type="Proteomes" id="UP000477311">
    <property type="component" value="Unassembled WGS sequence"/>
</dbReference>
<reference evidence="2 3" key="1">
    <citation type="submission" date="2020-02" db="EMBL/GenBank/DDBJ databases">
        <title>Draft genome sequence of Limisphaera ngatamarikiensis NGM72.4T, a thermophilic Verrucomicrobia grouped in subdivision 3.</title>
        <authorList>
            <person name="Carere C.R."/>
            <person name="Steen J."/>
            <person name="Hugenholtz P."/>
            <person name="Stott M.B."/>
        </authorList>
    </citation>
    <scope>NUCLEOTIDE SEQUENCE [LARGE SCALE GENOMIC DNA]</scope>
    <source>
        <strain evidence="2 3">NGM72.4</strain>
    </source>
</reference>
<evidence type="ECO:0000313" key="3">
    <source>
        <dbReference type="Proteomes" id="UP000477311"/>
    </source>
</evidence>
<accession>A0A6M1RIP4</accession>
<keyword evidence="1" id="KW-1133">Transmembrane helix</keyword>
<dbReference type="EMBL" id="JAAKYA010000077">
    <property type="protein sequence ID" value="NGO39938.1"/>
    <property type="molecule type" value="Genomic_DNA"/>
</dbReference>
<dbReference type="Gene3D" id="2.60.120.260">
    <property type="entry name" value="Galactose-binding domain-like"/>
    <property type="match status" value="1"/>
</dbReference>
<gene>
    <name evidence="2" type="ORF">G4L39_11130</name>
</gene>
<organism evidence="2 3">
    <name type="scientific">Limisphaera ngatamarikiensis</name>
    <dbReference type="NCBI Taxonomy" id="1324935"/>
    <lineage>
        <taxon>Bacteria</taxon>
        <taxon>Pseudomonadati</taxon>
        <taxon>Verrucomicrobiota</taxon>
        <taxon>Verrucomicrobiia</taxon>
        <taxon>Limisphaerales</taxon>
        <taxon>Limisphaeraceae</taxon>
        <taxon>Limisphaera</taxon>
    </lineage>
</organism>